<dbReference type="eggNOG" id="COG2072">
    <property type="taxonomic scope" value="Bacteria"/>
</dbReference>
<dbReference type="Gene3D" id="3.50.50.60">
    <property type="entry name" value="FAD/NAD(P)-binding domain"/>
    <property type="match status" value="1"/>
</dbReference>
<keyword evidence="1" id="KW-0472">Membrane</keyword>
<dbReference type="KEGG" id="gps:C427_1921"/>
<keyword evidence="1" id="KW-0812">Transmembrane</keyword>
<evidence type="ECO:0000256" key="1">
    <source>
        <dbReference type="SAM" id="Phobius"/>
    </source>
</evidence>
<evidence type="ECO:0000313" key="3">
    <source>
        <dbReference type="Proteomes" id="UP000011864"/>
    </source>
</evidence>
<dbReference type="EMBL" id="CP003837">
    <property type="protein sequence ID" value="AGH44030.1"/>
    <property type="molecule type" value="Genomic_DNA"/>
</dbReference>
<dbReference type="AlphaFoldDB" id="K6YV65"/>
<accession>K6YV65</accession>
<sequence>MSYDYDLIIIGAGAAGLSLLLALDETKYTQSVKIIERSSGPQNDRIWSFWNNNSVPDYLKEIITREWQTWAISTDDSSFSMSHTYHRYCSIRSESLMKLALERIQIKTHFDIEFDSDVMSVDSVNDHALVTTQRSHLTARWVIDTRPPPLKTDHNGLLQCFYGEEIVTEGEVFNPSSVKLMQQLASSELGIEFIYILPFSANHALVEFTCFSPIALERSVLQARLKTRMQEIVGSQKYKVERKECAMLPMYNVNENTNNKNRHIIYAGIAGGAMRASTGYSFLACQRWAKQCASELKSRQSLSASTPLSLFTPISSVYRKMDRLMLTVLRNDMGIGVTIFVQMFKKVKPARFARFMTEQATIIDFMCVIWAMPKFAFLRALFSRGKWSGRVE</sequence>
<dbReference type="Pfam" id="PF05834">
    <property type="entry name" value="Lycopene_cycl"/>
    <property type="match status" value="1"/>
</dbReference>
<dbReference type="HOGENOM" id="CLU_042644_1_0_6"/>
<gene>
    <name evidence="2" type="primary">lcyB</name>
    <name evidence="2" type="ORF">C427_1921</name>
</gene>
<dbReference type="SUPFAM" id="SSF51905">
    <property type="entry name" value="FAD/NAD(P)-binding domain"/>
    <property type="match status" value="1"/>
</dbReference>
<proteinExistence type="predicted"/>
<dbReference type="RefSeq" id="WP_007636121.1">
    <property type="nucleotide sequence ID" value="NC_020514.1"/>
</dbReference>
<organism evidence="2 3">
    <name type="scientific">Paraglaciecola psychrophila 170</name>
    <dbReference type="NCBI Taxonomy" id="1129794"/>
    <lineage>
        <taxon>Bacteria</taxon>
        <taxon>Pseudomonadati</taxon>
        <taxon>Pseudomonadota</taxon>
        <taxon>Gammaproteobacteria</taxon>
        <taxon>Alteromonadales</taxon>
        <taxon>Alteromonadaceae</taxon>
        <taxon>Paraglaciecola</taxon>
    </lineage>
</organism>
<evidence type="ECO:0000313" key="2">
    <source>
        <dbReference type="EMBL" id="AGH44030.1"/>
    </source>
</evidence>
<dbReference type="Proteomes" id="UP000011864">
    <property type="component" value="Chromosome"/>
</dbReference>
<keyword evidence="3" id="KW-1185">Reference proteome</keyword>
<dbReference type="InterPro" id="IPR036188">
    <property type="entry name" value="FAD/NAD-bd_sf"/>
</dbReference>
<dbReference type="OrthoDB" id="5793379at2"/>
<dbReference type="STRING" id="1129794.C427_1921"/>
<keyword evidence="1" id="KW-1133">Transmembrane helix</keyword>
<dbReference type="PATRIC" id="fig|1129794.4.peg.1902"/>
<feature type="transmembrane region" description="Helical" evidence="1">
    <location>
        <begin position="362"/>
        <end position="382"/>
    </location>
</feature>
<name>K6YV65_9ALTE</name>
<reference evidence="2 3" key="1">
    <citation type="journal article" date="2013" name="Genome Announc.">
        <title>Complete Genome Sequence of Glaciecola psychrophila Strain 170T.</title>
        <authorList>
            <person name="Yin J."/>
            <person name="Chen J."/>
            <person name="Liu G."/>
            <person name="Yu Y."/>
            <person name="Song L."/>
            <person name="Wang X."/>
            <person name="Qu X."/>
        </authorList>
    </citation>
    <scope>NUCLEOTIDE SEQUENCE [LARGE SCALE GENOMIC DNA]</scope>
    <source>
        <strain evidence="2 3">170</strain>
    </source>
</reference>
<protein>
    <submittedName>
        <fullName evidence="2">FAD dependent oxidoreductase</fullName>
    </submittedName>
</protein>